<name>A0A4U9UAN7_SERFO</name>
<dbReference type="EMBL" id="CABEEZ010000061">
    <property type="protein sequence ID" value="VTR28969.1"/>
    <property type="molecule type" value="Genomic_DNA"/>
</dbReference>
<gene>
    <name evidence="1" type="ORF">NCTC12965_02801</name>
</gene>
<sequence length="65" mass="6810">MARHRSFTCGNGDNLRPLSAVPLEASTVIGAWKRLSRSALPSTKTLESAIAAAAKIGESKVPFNG</sequence>
<protein>
    <submittedName>
        <fullName evidence="1">Uncharacterized protein</fullName>
    </submittedName>
</protein>
<evidence type="ECO:0000313" key="1">
    <source>
        <dbReference type="EMBL" id="VTR28969.1"/>
    </source>
</evidence>
<proteinExistence type="predicted"/>
<dbReference type="AlphaFoldDB" id="A0A4U9UAN7"/>
<organism evidence="1">
    <name type="scientific">Serratia fonticola</name>
    <dbReference type="NCBI Taxonomy" id="47917"/>
    <lineage>
        <taxon>Bacteria</taxon>
        <taxon>Pseudomonadati</taxon>
        <taxon>Pseudomonadota</taxon>
        <taxon>Gammaproteobacteria</taxon>
        <taxon>Enterobacterales</taxon>
        <taxon>Yersiniaceae</taxon>
        <taxon>Serratia</taxon>
    </lineage>
</organism>
<reference evidence="1" key="1">
    <citation type="submission" date="2019-05" db="EMBL/GenBank/DDBJ databases">
        <authorList>
            <consortium name="Pathogen Informatics"/>
        </authorList>
    </citation>
    <scope>NUCLEOTIDE SEQUENCE [LARGE SCALE GENOMIC DNA]</scope>
    <source>
        <strain evidence="1">NCTC12965</strain>
    </source>
</reference>
<accession>A0A4U9UAN7</accession>